<reference evidence="1" key="1">
    <citation type="submission" date="2020-09" db="EMBL/GenBank/DDBJ databases">
        <title>Genome-Enabled Discovery of Anthraquinone Biosynthesis in Senna tora.</title>
        <authorList>
            <person name="Kang S.-H."/>
            <person name="Pandey R.P."/>
            <person name="Lee C.-M."/>
            <person name="Sim J.-S."/>
            <person name="Jeong J.-T."/>
            <person name="Choi B.-S."/>
            <person name="Jung M."/>
            <person name="Ginzburg D."/>
            <person name="Zhao K."/>
            <person name="Won S.Y."/>
            <person name="Oh T.-J."/>
            <person name="Yu Y."/>
            <person name="Kim N.-H."/>
            <person name="Lee O.R."/>
            <person name="Lee T.-H."/>
            <person name="Bashyal P."/>
            <person name="Kim T.-S."/>
            <person name="Lee W.-H."/>
            <person name="Kawkins C."/>
            <person name="Kim C.-K."/>
            <person name="Kim J.S."/>
            <person name="Ahn B.O."/>
            <person name="Rhee S.Y."/>
            <person name="Sohng J.K."/>
        </authorList>
    </citation>
    <scope>NUCLEOTIDE SEQUENCE</scope>
    <source>
        <tissue evidence="1">Leaf</tissue>
    </source>
</reference>
<name>A0A835C8L8_9FABA</name>
<accession>A0A835C8L8</accession>
<proteinExistence type="predicted"/>
<dbReference type="EMBL" id="JAAIUW010000004">
    <property type="protein sequence ID" value="KAF7834824.1"/>
    <property type="molecule type" value="Genomic_DNA"/>
</dbReference>
<organism evidence="1 2">
    <name type="scientific">Senna tora</name>
    <dbReference type="NCBI Taxonomy" id="362788"/>
    <lineage>
        <taxon>Eukaryota</taxon>
        <taxon>Viridiplantae</taxon>
        <taxon>Streptophyta</taxon>
        <taxon>Embryophyta</taxon>
        <taxon>Tracheophyta</taxon>
        <taxon>Spermatophyta</taxon>
        <taxon>Magnoliopsida</taxon>
        <taxon>eudicotyledons</taxon>
        <taxon>Gunneridae</taxon>
        <taxon>Pentapetalae</taxon>
        <taxon>rosids</taxon>
        <taxon>fabids</taxon>
        <taxon>Fabales</taxon>
        <taxon>Fabaceae</taxon>
        <taxon>Caesalpinioideae</taxon>
        <taxon>Cassia clade</taxon>
        <taxon>Senna</taxon>
    </lineage>
</organism>
<evidence type="ECO:0000313" key="1">
    <source>
        <dbReference type="EMBL" id="KAF7834824.1"/>
    </source>
</evidence>
<evidence type="ECO:0000313" key="2">
    <source>
        <dbReference type="Proteomes" id="UP000634136"/>
    </source>
</evidence>
<dbReference type="Proteomes" id="UP000634136">
    <property type="component" value="Unassembled WGS sequence"/>
</dbReference>
<protein>
    <submittedName>
        <fullName evidence="1">Uncharacterized protein</fullName>
    </submittedName>
</protein>
<gene>
    <name evidence="1" type="ORF">G2W53_009683</name>
</gene>
<comment type="caution">
    <text evidence="1">The sequence shown here is derived from an EMBL/GenBank/DDBJ whole genome shotgun (WGS) entry which is preliminary data.</text>
</comment>
<keyword evidence="2" id="KW-1185">Reference proteome</keyword>
<sequence>MPSSHSCDIIPSQAHLLYLLIQKKLVRLQDIIFASIKEVSMHERNGAKIIFPHLISDLYKKPRVKAKKQDPVFQACEFMNIDRLEFVEPVPA</sequence>
<dbReference type="AlphaFoldDB" id="A0A835C8L8"/>